<accession>A0A2U1JTQ7</accession>
<gene>
    <name evidence="1" type="ORF">DCC39_14635</name>
</gene>
<evidence type="ECO:0000313" key="1">
    <source>
        <dbReference type="EMBL" id="PWA08512.1"/>
    </source>
</evidence>
<dbReference type="RefSeq" id="WP_116555647.1">
    <property type="nucleotide sequence ID" value="NZ_QCZG01000036.1"/>
</dbReference>
<name>A0A2U1JTQ7_9BACI</name>
<dbReference type="Proteomes" id="UP000245998">
    <property type="component" value="Unassembled WGS sequence"/>
</dbReference>
<keyword evidence="2" id="KW-1185">Reference proteome</keyword>
<reference evidence="1 2" key="1">
    <citation type="submission" date="2018-04" db="EMBL/GenBank/DDBJ databases">
        <title>Camelliibacillus theae gen. nov., sp. nov., isolated from Pu'er tea.</title>
        <authorList>
            <person name="Niu L."/>
        </authorList>
    </citation>
    <scope>NUCLEOTIDE SEQUENCE [LARGE SCALE GENOMIC DNA]</scope>
    <source>
        <strain evidence="1 2">T8</strain>
    </source>
</reference>
<evidence type="ECO:0000313" key="2">
    <source>
        <dbReference type="Proteomes" id="UP000245998"/>
    </source>
</evidence>
<dbReference type="AlphaFoldDB" id="A0A2U1JTQ7"/>
<dbReference type="Pfam" id="PF26344">
    <property type="entry name" value="YuzC"/>
    <property type="match status" value="1"/>
</dbReference>
<proteinExistence type="predicted"/>
<dbReference type="InterPro" id="IPR058870">
    <property type="entry name" value="YuzC"/>
</dbReference>
<dbReference type="OrthoDB" id="2615349at2"/>
<sequence length="136" mass="15746">MAGVYYLPYIPLMYYRGGLLNDTYLHPLYSFNPWPRMSPRQFPANVVDNFQKSARDVTEVIREMHGLAEKIVNDEQFAKNLRGAAQVSQMDEVNRLVRSVATSANTKVSVNPDRILIEYRPSRAEQCYHLSMTICW</sequence>
<protein>
    <submittedName>
        <fullName evidence="1">Uncharacterized protein</fullName>
    </submittedName>
</protein>
<dbReference type="EMBL" id="QCZG01000036">
    <property type="protein sequence ID" value="PWA08512.1"/>
    <property type="molecule type" value="Genomic_DNA"/>
</dbReference>
<comment type="caution">
    <text evidence="1">The sequence shown here is derived from an EMBL/GenBank/DDBJ whole genome shotgun (WGS) entry which is preliminary data.</text>
</comment>
<organism evidence="1 2">
    <name type="scientific">Pueribacillus theae</name>
    <dbReference type="NCBI Taxonomy" id="2171751"/>
    <lineage>
        <taxon>Bacteria</taxon>
        <taxon>Bacillati</taxon>
        <taxon>Bacillota</taxon>
        <taxon>Bacilli</taxon>
        <taxon>Bacillales</taxon>
        <taxon>Bacillaceae</taxon>
        <taxon>Pueribacillus</taxon>
    </lineage>
</organism>